<feature type="domain" description="RNA polymerase alpha subunit C-terminal" evidence="1">
    <location>
        <begin position="13"/>
        <end position="66"/>
    </location>
</feature>
<keyword evidence="2" id="KW-0804">Transcription</keyword>
<dbReference type="Pfam" id="PF03118">
    <property type="entry name" value="RNA_pol_A_CTD"/>
    <property type="match status" value="1"/>
</dbReference>
<proteinExistence type="predicted"/>
<protein>
    <submittedName>
        <fullName evidence="2">DNA-directed RNA polymerase subunit alpha</fullName>
        <ecNumber evidence="2">2.7.7.6</ecNumber>
    </submittedName>
</protein>
<accession>A0A6J5E022</accession>
<dbReference type="Gene3D" id="1.10.150.20">
    <property type="entry name" value="5' to 3' exonuclease, C-terminal subdomain"/>
    <property type="match status" value="1"/>
</dbReference>
<keyword evidence="2" id="KW-0808">Transferase</keyword>
<gene>
    <name evidence="2" type="primary">rpoA_1</name>
    <name evidence="2" type="ORF">LMG29542_03353</name>
</gene>
<reference evidence="2 3" key="1">
    <citation type="submission" date="2020-04" db="EMBL/GenBank/DDBJ databases">
        <authorList>
            <person name="De Canck E."/>
        </authorList>
    </citation>
    <scope>NUCLEOTIDE SEQUENCE [LARGE SCALE GENOMIC DNA]</scope>
    <source>
        <strain evidence="2 3">LMG 29542</strain>
    </source>
</reference>
<keyword evidence="3" id="KW-1185">Reference proteome</keyword>
<dbReference type="GO" id="GO:0003677">
    <property type="term" value="F:DNA binding"/>
    <property type="evidence" value="ECO:0007669"/>
    <property type="project" value="InterPro"/>
</dbReference>
<dbReference type="GO" id="GO:0006351">
    <property type="term" value="P:DNA-templated transcription"/>
    <property type="evidence" value="ECO:0007669"/>
    <property type="project" value="InterPro"/>
</dbReference>
<sequence length="79" mass="8610">MNATPVEVVADSDAVEVLGLHCRITNRLRAASIFCVGDLCRTTARDLMKLPGFGTKSLHEVEAALQRAGRSLRAEEQRS</sequence>
<dbReference type="SUPFAM" id="SSF47789">
    <property type="entry name" value="C-terminal domain of RNA polymerase alpha subunit"/>
    <property type="match status" value="1"/>
</dbReference>
<evidence type="ECO:0000259" key="1">
    <source>
        <dbReference type="Pfam" id="PF03118"/>
    </source>
</evidence>
<evidence type="ECO:0000313" key="3">
    <source>
        <dbReference type="Proteomes" id="UP000494363"/>
    </source>
</evidence>
<dbReference type="RefSeq" id="WP_175227581.1">
    <property type="nucleotide sequence ID" value="NZ_CADIKH010000014.1"/>
</dbReference>
<keyword evidence="2" id="KW-0240">DNA-directed RNA polymerase</keyword>
<dbReference type="EMBL" id="CADIKH010000014">
    <property type="protein sequence ID" value="CAB3758485.1"/>
    <property type="molecule type" value="Genomic_DNA"/>
</dbReference>
<dbReference type="AlphaFoldDB" id="A0A6J5E022"/>
<dbReference type="InterPro" id="IPR011260">
    <property type="entry name" value="RNAP_asu_C"/>
</dbReference>
<dbReference type="EC" id="2.7.7.6" evidence="2"/>
<dbReference type="GO" id="GO:0000428">
    <property type="term" value="C:DNA-directed RNA polymerase complex"/>
    <property type="evidence" value="ECO:0007669"/>
    <property type="project" value="UniProtKB-KW"/>
</dbReference>
<dbReference type="Proteomes" id="UP000494363">
    <property type="component" value="Unassembled WGS sequence"/>
</dbReference>
<evidence type="ECO:0000313" key="2">
    <source>
        <dbReference type="EMBL" id="CAB3758485.1"/>
    </source>
</evidence>
<organism evidence="2 3">
    <name type="scientific">Paraburkholderia humisilvae</name>
    <dbReference type="NCBI Taxonomy" id="627669"/>
    <lineage>
        <taxon>Bacteria</taxon>
        <taxon>Pseudomonadati</taxon>
        <taxon>Pseudomonadota</taxon>
        <taxon>Betaproteobacteria</taxon>
        <taxon>Burkholderiales</taxon>
        <taxon>Burkholderiaceae</taxon>
        <taxon>Paraburkholderia</taxon>
    </lineage>
</organism>
<name>A0A6J5E022_9BURK</name>
<dbReference type="GO" id="GO:0003899">
    <property type="term" value="F:DNA-directed RNA polymerase activity"/>
    <property type="evidence" value="ECO:0007669"/>
    <property type="project" value="UniProtKB-EC"/>
</dbReference>
<keyword evidence="2" id="KW-0548">Nucleotidyltransferase</keyword>